<dbReference type="InterPro" id="IPR036890">
    <property type="entry name" value="HATPase_C_sf"/>
</dbReference>
<dbReference type="Gene3D" id="3.30.230.80">
    <property type="match status" value="1"/>
</dbReference>
<reference evidence="13" key="1">
    <citation type="submission" date="2024-02" db="UniProtKB">
        <authorList>
            <consortium name="WormBaseParasite"/>
        </authorList>
    </citation>
    <scope>IDENTIFICATION</scope>
</reference>
<dbReference type="FunFam" id="1.10.1200.240:FF:000001">
    <property type="entry name" value="Ribosomal protein L19"/>
    <property type="match status" value="1"/>
</dbReference>
<evidence type="ECO:0000256" key="1">
    <source>
        <dbReference type="ARBA" id="ARBA00008239"/>
    </source>
</evidence>
<dbReference type="InterPro" id="IPR023638">
    <property type="entry name" value="Ribosomal_eL19_CS"/>
</dbReference>
<evidence type="ECO:0000259" key="11">
    <source>
        <dbReference type="SMART" id="SM01416"/>
    </source>
</evidence>
<dbReference type="InterPro" id="IPR033935">
    <property type="entry name" value="Ribosomal_eL19_euk"/>
</dbReference>
<sequence length="921" mass="106744">SNLSLQKRLAASVLKCGKGRVWLDPNEAAEISSANSRANVRRLIKDGLVIKKPVVVHSRFRARQYQEARRKGRHCGLGKRVGTANARMPGKVLWIRRIRVLRHLLKKYRDAGRIDKHLYQELYLRAKGNAFKNKRNLQEYIFKKKAENIRAKQLIDQVEAAKAKAKETRKRREEKMVQKRQAFPNLKRNPKARIFIHFSYSTGTESLSNGTNIQDEEVKKELYEDPPKAYLSKEEIDNMTNLGESFQFQAEISRMMKLIVNSLYKNKEIFMRELVSNAADALDKIRFLSYRQKDALSAGEELVIRIKTDPEANTITITDTGIGMTKNELITHLGTIAKSGTAHFIEKIINASNTEEQNNLIGQFGVGFYSAFLVSEKVVVRSKHNNDSQYIWISDSNSYTIIKDPEGDTLKRGTEVTLYLKDDAKEYSDRSKVQNLIHSYSQFVTFDIYAYEKQPNDNVKKGDNNNDEVNENATVKYAWKKINGFKPLWVRQPKNVTEEEYERFYNGLIINPFERKPYLGRIHFHTEGDVIFKGIFFIPGQLNEKMEGNVLSIKKLIKLYVRRIFITDEISEILPRYLSWVAGVVDSDDLPLNVSREVLQTSKLLRLIRKKIVRKILDMISKLKGEAFDKFYTIYSRKMKHGILEDYENANKIAKILRFNSSYEGSETSLDDYISRMKDDQKEIYYLGGESIYEIKTSPLIEKYIQNNIEVLYCLDPLDENVFEQLSIYKNKKFRNLAISQKDEYNNKSKEVDYDEKEYTVLIDWFKKNIMDDKIEKIVLSNRLSSSPAAYVSTEYGISGYRVKLIRATQILSKTSADSILRKLSYNFEINPDNEIIKMLLEMIKLDENDELALKIGHLISDVAKLRSGFIIDRPDEFGSTIDQLIKLNVQSYKKLSTHSKNDVDKCDKNKCENKLSHSEL</sequence>
<dbReference type="NCBIfam" id="NF003555">
    <property type="entry name" value="PRK05218.1"/>
    <property type="match status" value="1"/>
</dbReference>
<dbReference type="PANTHER" id="PTHR11528">
    <property type="entry name" value="HEAT SHOCK PROTEIN 90 FAMILY MEMBER"/>
    <property type="match status" value="1"/>
</dbReference>
<dbReference type="InterPro" id="IPR037196">
    <property type="entry name" value="HSP90_C"/>
</dbReference>
<evidence type="ECO:0000256" key="5">
    <source>
        <dbReference type="ARBA" id="ARBA00022980"/>
    </source>
</evidence>
<dbReference type="InterPro" id="IPR035970">
    <property type="entry name" value="60S_ribosomal_eL19_sf"/>
</dbReference>
<dbReference type="CDD" id="cd16927">
    <property type="entry name" value="HATPase_Hsp90-like"/>
    <property type="match status" value="1"/>
</dbReference>
<dbReference type="Gene3D" id="1.10.1200.240">
    <property type="match status" value="1"/>
</dbReference>
<dbReference type="SMART" id="SM01416">
    <property type="entry name" value="Ribosomal_L19e"/>
    <property type="match status" value="1"/>
</dbReference>
<dbReference type="InterPro" id="IPR057260">
    <property type="entry name" value="Ribosomal_L19e_C"/>
</dbReference>
<dbReference type="InterPro" id="IPR001404">
    <property type="entry name" value="Hsp90_fam"/>
</dbReference>
<evidence type="ECO:0000256" key="9">
    <source>
        <dbReference type="SAM" id="Coils"/>
    </source>
</evidence>
<evidence type="ECO:0000256" key="7">
    <source>
        <dbReference type="ARBA" id="ARBA00023274"/>
    </source>
</evidence>
<dbReference type="InterPro" id="IPR003594">
    <property type="entry name" value="HATPase_dom"/>
</dbReference>
<evidence type="ECO:0000259" key="10">
    <source>
        <dbReference type="SMART" id="SM00387"/>
    </source>
</evidence>
<dbReference type="Pfam" id="PF13589">
    <property type="entry name" value="HATPase_c_3"/>
    <property type="match status" value="1"/>
</dbReference>
<feature type="domain" description="Histidine kinase/HSP90-like ATPase" evidence="10">
    <location>
        <begin position="266"/>
        <end position="424"/>
    </location>
</feature>
<evidence type="ECO:0000313" key="12">
    <source>
        <dbReference type="Proteomes" id="UP000035681"/>
    </source>
</evidence>
<name>A0AAF5D1J2_STRER</name>
<dbReference type="NCBIfam" id="NF006343">
    <property type="entry name" value="PRK08570.1"/>
    <property type="match status" value="1"/>
</dbReference>
<dbReference type="PROSITE" id="PS00526">
    <property type="entry name" value="RIBOSOMAL_L19E"/>
    <property type="match status" value="1"/>
</dbReference>
<dbReference type="GO" id="GO:0006412">
    <property type="term" value="P:translation"/>
    <property type="evidence" value="ECO:0007669"/>
    <property type="project" value="InterPro"/>
</dbReference>
<dbReference type="PRINTS" id="PR00775">
    <property type="entry name" value="HEATSHOCK90"/>
</dbReference>
<dbReference type="InterPro" id="IPR020575">
    <property type="entry name" value="Hsp90_N"/>
</dbReference>
<dbReference type="SUPFAM" id="SSF54211">
    <property type="entry name" value="Ribosomal protein S5 domain 2-like"/>
    <property type="match status" value="1"/>
</dbReference>
<comment type="similarity">
    <text evidence="2 8">Belongs to the eukaryotic ribosomal protein eL19 family.</text>
</comment>
<proteinExistence type="inferred from homology"/>
<dbReference type="FunFam" id="3.30.565.10:FF:000005">
    <property type="entry name" value="Heat shock protein 90"/>
    <property type="match status" value="1"/>
</dbReference>
<dbReference type="CDD" id="cd01417">
    <property type="entry name" value="Ribosomal_L19e_E"/>
    <property type="match status" value="1"/>
</dbReference>
<dbReference type="Proteomes" id="UP000035681">
    <property type="component" value="Unplaced"/>
</dbReference>
<dbReference type="GO" id="GO:0005524">
    <property type="term" value="F:ATP binding"/>
    <property type="evidence" value="ECO:0007669"/>
    <property type="project" value="UniProtKB-KW"/>
</dbReference>
<keyword evidence="4" id="KW-0067">ATP-binding</keyword>
<keyword evidence="12" id="KW-1185">Reference proteome</keyword>
<dbReference type="WBParaSite" id="TCONS_00004581.p1">
    <property type="protein sequence ID" value="TCONS_00004581.p1"/>
    <property type="gene ID" value="XLOC_002252"/>
</dbReference>
<evidence type="ECO:0000256" key="6">
    <source>
        <dbReference type="ARBA" id="ARBA00023186"/>
    </source>
</evidence>
<dbReference type="AlphaFoldDB" id="A0AAF5D1J2"/>
<dbReference type="Gene3D" id="3.30.565.10">
    <property type="entry name" value="Histidine kinase-like ATPase, C-terminal domain"/>
    <property type="match status" value="1"/>
</dbReference>
<dbReference type="InterPro" id="IPR057259">
    <property type="entry name" value="Ribosomal_L19e"/>
</dbReference>
<accession>A0AAF5D1J2</accession>
<feature type="domain" description="Large ribosomal subunit protein eL19" evidence="11">
    <location>
        <begin position="2"/>
        <end position="145"/>
    </location>
</feature>
<dbReference type="InterPro" id="IPR020568">
    <property type="entry name" value="Ribosomal_Su5_D2-typ_SF"/>
</dbReference>
<dbReference type="GO" id="GO:0051082">
    <property type="term" value="F:unfolded protein binding"/>
    <property type="evidence" value="ECO:0007669"/>
    <property type="project" value="InterPro"/>
</dbReference>
<dbReference type="InterPro" id="IPR000196">
    <property type="entry name" value="Ribosomal_eL19_dom"/>
</dbReference>
<keyword evidence="3" id="KW-0547">Nucleotide-binding</keyword>
<dbReference type="GO" id="GO:0016887">
    <property type="term" value="F:ATP hydrolysis activity"/>
    <property type="evidence" value="ECO:0007669"/>
    <property type="project" value="InterPro"/>
</dbReference>
<dbReference type="GO" id="GO:0022625">
    <property type="term" value="C:cytosolic large ribosomal subunit"/>
    <property type="evidence" value="ECO:0007669"/>
    <property type="project" value="InterPro"/>
</dbReference>
<comment type="similarity">
    <text evidence="1">Belongs to the heat shock protein 90 family.</text>
</comment>
<dbReference type="InterPro" id="IPR015972">
    <property type="entry name" value="Ribosomal_eL19_dom1"/>
</dbReference>
<evidence type="ECO:0000256" key="3">
    <source>
        <dbReference type="ARBA" id="ARBA00022741"/>
    </source>
</evidence>
<dbReference type="Gene3D" id="3.40.50.11260">
    <property type="match status" value="1"/>
</dbReference>
<dbReference type="PROSITE" id="PS00298">
    <property type="entry name" value="HSP90"/>
    <property type="match status" value="1"/>
</dbReference>
<dbReference type="SUPFAM" id="SSF110942">
    <property type="entry name" value="HSP90 C-terminal domain"/>
    <property type="match status" value="1"/>
</dbReference>
<evidence type="ECO:0000256" key="4">
    <source>
        <dbReference type="ARBA" id="ARBA00022840"/>
    </source>
</evidence>
<dbReference type="SMART" id="SM00387">
    <property type="entry name" value="HATPase_c"/>
    <property type="match status" value="1"/>
</dbReference>
<dbReference type="FunFam" id="1.10.1650.10:FF:000001">
    <property type="entry name" value="Ribosomal protein L19"/>
    <property type="match status" value="1"/>
</dbReference>
<dbReference type="GO" id="GO:0003735">
    <property type="term" value="F:structural constituent of ribosome"/>
    <property type="evidence" value="ECO:0007669"/>
    <property type="project" value="InterPro"/>
</dbReference>
<dbReference type="Gene3D" id="1.20.120.790">
    <property type="entry name" value="Heat shock protein 90, C-terminal domain"/>
    <property type="match status" value="1"/>
</dbReference>
<protein>
    <recommendedName>
        <fullName evidence="8">Ribosomal protein L19</fullName>
    </recommendedName>
</protein>
<evidence type="ECO:0000256" key="2">
    <source>
        <dbReference type="ARBA" id="ARBA00011082"/>
    </source>
</evidence>
<keyword evidence="9" id="KW-0175">Coiled coil</keyword>
<keyword evidence="6" id="KW-0143">Chaperone</keyword>
<organism evidence="12 13">
    <name type="scientific">Strongyloides stercoralis</name>
    <name type="common">Threadworm</name>
    <dbReference type="NCBI Taxonomy" id="6248"/>
    <lineage>
        <taxon>Eukaryota</taxon>
        <taxon>Metazoa</taxon>
        <taxon>Ecdysozoa</taxon>
        <taxon>Nematoda</taxon>
        <taxon>Chromadorea</taxon>
        <taxon>Rhabditida</taxon>
        <taxon>Tylenchina</taxon>
        <taxon>Panagrolaimomorpha</taxon>
        <taxon>Strongyloidoidea</taxon>
        <taxon>Strongyloididae</taxon>
        <taxon>Strongyloides</taxon>
    </lineage>
</organism>
<dbReference type="HAMAP" id="MF_01475">
    <property type="entry name" value="Ribosomal_eL19"/>
    <property type="match status" value="1"/>
</dbReference>
<keyword evidence="7 8" id="KW-0687">Ribonucleoprotein</keyword>
<dbReference type="InterPro" id="IPR019805">
    <property type="entry name" value="Heat_shock_protein_90_CS"/>
</dbReference>
<dbReference type="SUPFAM" id="SSF48140">
    <property type="entry name" value="Ribosomal protein L19 (L19e)"/>
    <property type="match status" value="1"/>
</dbReference>
<dbReference type="Pfam" id="PF01280">
    <property type="entry name" value="Ribosomal_L19e"/>
    <property type="match status" value="1"/>
</dbReference>
<dbReference type="Pfam" id="PF00183">
    <property type="entry name" value="HSP90"/>
    <property type="match status" value="1"/>
</dbReference>
<dbReference type="Pfam" id="PF25476">
    <property type="entry name" value="Ribosomal_L19e_C"/>
    <property type="match status" value="1"/>
</dbReference>
<dbReference type="GO" id="GO:0140662">
    <property type="term" value="F:ATP-dependent protein folding chaperone"/>
    <property type="evidence" value="ECO:0007669"/>
    <property type="project" value="InterPro"/>
</dbReference>
<dbReference type="Gene3D" id="1.10.1650.10">
    <property type="match status" value="1"/>
</dbReference>
<dbReference type="HAMAP" id="MF_00505">
    <property type="entry name" value="HSP90"/>
    <property type="match status" value="1"/>
</dbReference>
<keyword evidence="5 8" id="KW-0689">Ribosomal protein</keyword>
<evidence type="ECO:0000256" key="8">
    <source>
        <dbReference type="RuleBase" id="RU000574"/>
    </source>
</evidence>
<dbReference type="SUPFAM" id="SSF55874">
    <property type="entry name" value="ATPase domain of HSP90 chaperone/DNA topoisomerase II/histidine kinase"/>
    <property type="match status" value="1"/>
</dbReference>
<evidence type="ECO:0000313" key="13">
    <source>
        <dbReference type="WBParaSite" id="TCONS_00004581.p1"/>
    </source>
</evidence>
<feature type="coiled-coil region" evidence="9">
    <location>
        <begin position="144"/>
        <end position="178"/>
    </location>
</feature>